<feature type="compositionally biased region" description="Acidic residues" evidence="1">
    <location>
        <begin position="497"/>
        <end position="528"/>
    </location>
</feature>
<evidence type="ECO:0000313" key="3">
    <source>
        <dbReference type="EMBL" id="TIA86958.1"/>
    </source>
</evidence>
<sequence length="650" mass="72946">MGKKDKKNTDSKAASKAAKKDKAAKSAEKQRDKKAKKGGRDDDGDEEDLEAILSQYQQEMENLTLVKNLNVTEEILDHPPSRRANGTLTADPNGTHLWLIGGDYFDGHRLHTYHNVYRYDPTKGDSGEWREYKSKNAPAPRSAHQTVCTAQGGGKLWLFGGEFAGHSTFYHFSDFWCFDVTAKEWERIDTKIRPSARSGHRMTVFKNFIILFGGFHDTGVRTTYLDDLWIFSMDDFRWRKIDFSPLERKPCARSGFSFLPCPEQNEVVVYGGFCKTYEKGKRPVAKSLDDCYALKITTDDDNKTSFKWDRRKKVGYVPSLRSGATMAYWQAKSMGVLFAGVSDVDDSEESLQSVFHNDLFGYNLLGGGKWQSLNLRKPKKAGAKKKSAKKKAAKAAAAAAQGDSDSEKGGGSDSDEEQTQTQTQAPHSEHDDADDPQKSTPMPRYNAMLAIQRNTLYIFGGIFEQGTQEFTLDDMHSLALDKLDRYRCIQECNVVGIEDEQDDEEDEEDDDGEEDEEEGEGEDEEAGADEGVAKEVHEKLQVDEPLEAKNDAPQDTTDNTTNDENLPQPGETLRQFFERTKDLWVAAAAHKMPEASAKELRGVAFTLAEEKYEEHKPVLREIEAMIRDSGAEPIAAKAQQQPGAASRNRR</sequence>
<dbReference type="InterPro" id="IPR025183">
    <property type="entry name" value="DUF4110"/>
</dbReference>
<organism evidence="3 4">
    <name type="scientific">Wallemia hederae</name>
    <dbReference type="NCBI Taxonomy" id="1540922"/>
    <lineage>
        <taxon>Eukaryota</taxon>
        <taxon>Fungi</taxon>
        <taxon>Dikarya</taxon>
        <taxon>Basidiomycota</taxon>
        <taxon>Wallemiomycotina</taxon>
        <taxon>Wallemiomycetes</taxon>
        <taxon>Wallemiales</taxon>
        <taxon>Wallemiaceae</taxon>
        <taxon>Wallemia</taxon>
    </lineage>
</organism>
<keyword evidence="4" id="KW-1185">Reference proteome</keyword>
<feature type="region of interest" description="Disordered" evidence="1">
    <location>
        <begin position="1"/>
        <end position="46"/>
    </location>
</feature>
<dbReference type="AlphaFoldDB" id="A0A4T0FFZ7"/>
<dbReference type="PANTHER" id="PTHR46063:SF1">
    <property type="entry name" value="KELCH DOMAIN-CONTAINING PROTEIN 4"/>
    <property type="match status" value="1"/>
</dbReference>
<evidence type="ECO:0000313" key="4">
    <source>
        <dbReference type="Proteomes" id="UP000310189"/>
    </source>
</evidence>
<dbReference type="InterPro" id="IPR015915">
    <property type="entry name" value="Kelch-typ_b-propeller"/>
</dbReference>
<feature type="compositionally biased region" description="Low complexity" evidence="1">
    <location>
        <begin position="553"/>
        <end position="565"/>
    </location>
</feature>
<evidence type="ECO:0000256" key="1">
    <source>
        <dbReference type="SAM" id="MobiDB-lite"/>
    </source>
</evidence>
<comment type="caution">
    <text evidence="3">The sequence shown here is derived from an EMBL/GenBank/DDBJ whole genome shotgun (WGS) entry which is preliminary data.</text>
</comment>
<feature type="domain" description="DUF4110" evidence="2">
    <location>
        <begin position="562"/>
        <end position="628"/>
    </location>
</feature>
<dbReference type="Proteomes" id="UP000310189">
    <property type="component" value="Unassembled WGS sequence"/>
</dbReference>
<dbReference type="SUPFAM" id="SSF117281">
    <property type="entry name" value="Kelch motif"/>
    <property type="match status" value="1"/>
</dbReference>
<dbReference type="Pfam" id="PF24681">
    <property type="entry name" value="Kelch_KLHDC2_KLHL20_DRC7"/>
    <property type="match status" value="1"/>
</dbReference>
<feature type="region of interest" description="Disordered" evidence="1">
    <location>
        <begin position="376"/>
        <end position="442"/>
    </location>
</feature>
<name>A0A4T0FFZ7_9BASI</name>
<feature type="compositionally biased region" description="Basic and acidic residues" evidence="1">
    <location>
        <begin position="18"/>
        <end position="31"/>
    </location>
</feature>
<feature type="compositionally biased region" description="Basic residues" evidence="1">
    <location>
        <begin position="376"/>
        <end position="393"/>
    </location>
</feature>
<dbReference type="Pfam" id="PF13422">
    <property type="entry name" value="DUF4110"/>
    <property type="match status" value="1"/>
</dbReference>
<dbReference type="EMBL" id="SPNW01000070">
    <property type="protein sequence ID" value="TIA86958.1"/>
    <property type="molecule type" value="Genomic_DNA"/>
</dbReference>
<gene>
    <name evidence="3" type="ORF">E3P99_03490</name>
</gene>
<dbReference type="InterPro" id="IPR052588">
    <property type="entry name" value="Kelch_domain_protein"/>
</dbReference>
<feature type="compositionally biased region" description="Low complexity" evidence="1">
    <location>
        <begin position="394"/>
        <end position="403"/>
    </location>
</feature>
<feature type="region of interest" description="Disordered" evidence="1">
    <location>
        <begin position="496"/>
        <end position="572"/>
    </location>
</feature>
<evidence type="ECO:0000259" key="2">
    <source>
        <dbReference type="Pfam" id="PF13422"/>
    </source>
</evidence>
<dbReference type="Gene3D" id="2.120.10.80">
    <property type="entry name" value="Kelch-type beta propeller"/>
    <property type="match status" value="2"/>
</dbReference>
<dbReference type="OrthoDB" id="4447at2759"/>
<protein>
    <recommendedName>
        <fullName evidence="2">DUF4110 domain-containing protein</fullName>
    </recommendedName>
</protein>
<proteinExistence type="predicted"/>
<reference evidence="3 4" key="1">
    <citation type="submission" date="2019-03" db="EMBL/GenBank/DDBJ databases">
        <title>Sequencing 23 genomes of Wallemia ichthyophaga.</title>
        <authorList>
            <person name="Gostincar C."/>
        </authorList>
    </citation>
    <scope>NUCLEOTIDE SEQUENCE [LARGE SCALE GENOMIC DNA]</scope>
    <source>
        <strain evidence="3 4">EXF-5753</strain>
    </source>
</reference>
<dbReference type="PANTHER" id="PTHR46063">
    <property type="entry name" value="KELCH DOMAIN-CONTAINING PROTEIN"/>
    <property type="match status" value="1"/>
</dbReference>
<feature type="compositionally biased region" description="Basic and acidic residues" evidence="1">
    <location>
        <begin position="531"/>
        <end position="552"/>
    </location>
</feature>
<accession>A0A4T0FFZ7</accession>